<dbReference type="Proteomes" id="UP000829401">
    <property type="component" value="Chromosome"/>
</dbReference>
<dbReference type="EMBL" id="CP080467">
    <property type="protein sequence ID" value="UNO48260.1"/>
    <property type="molecule type" value="Genomic_DNA"/>
</dbReference>
<organism evidence="2 3">
    <name type="scientific">Alicyclobacillus acidoterrestris (strain ATCC 49025 / DSM 3922 / CIP 106132 / NCIMB 13137 / GD3B)</name>
    <dbReference type="NCBI Taxonomy" id="1356854"/>
    <lineage>
        <taxon>Bacteria</taxon>
        <taxon>Bacillati</taxon>
        <taxon>Bacillota</taxon>
        <taxon>Bacilli</taxon>
        <taxon>Bacillales</taxon>
        <taxon>Alicyclobacillaceae</taxon>
        <taxon>Alicyclobacillus</taxon>
    </lineage>
</organism>
<proteinExistence type="predicted"/>
<evidence type="ECO:0008006" key="4">
    <source>
        <dbReference type="Google" id="ProtNLM"/>
    </source>
</evidence>
<feature type="region of interest" description="Disordered" evidence="1">
    <location>
        <begin position="114"/>
        <end position="134"/>
    </location>
</feature>
<dbReference type="RefSeq" id="WP_152498718.1">
    <property type="nucleotide sequence ID" value="NZ_AURB01000051.1"/>
</dbReference>
<gene>
    <name evidence="2" type="ORF">K1I37_16510</name>
</gene>
<dbReference type="InterPro" id="IPR027417">
    <property type="entry name" value="P-loop_NTPase"/>
</dbReference>
<evidence type="ECO:0000256" key="1">
    <source>
        <dbReference type="SAM" id="MobiDB-lite"/>
    </source>
</evidence>
<keyword evidence="3" id="KW-1185">Reference proteome</keyword>
<sequence length="663" mass="74587">MEHGHTDVIELMLEKHNMFALDVSDSREDTVPLSDILSVLEDFRDDDRAVVAYCFEPYDRVAWSDRVDNAYKEWNTSREPKRANLKGRMQPMQVLEWINDGMYGLHALVTGVGDSKDEAKKKDEERNKKPENKAVRNMNRVELTPATRGKKAQPTFKTWARIYVSSKSANRRKVLSRAFSNAYAVLNGDNRLIGNQGNKSAIDELNAFTLRRPTAFAMDVNLLSSSEVGKLIQLPTAQIQEKYAEQLDIIGQREVDIVERLTDSKGLYFGDVTYKGRTAQIYFPIGNLDELCLPHIVICGMGQGKTRGFGANMVTEFMAKGFSCFAIDVAKDEIYKEVSTWAAANGKSDKVVHVEFGQKPVGLDWCEISGSSQATNRFASEVLAFFERQGADPGLETKRYIRLAAKTVAATGGNRLADVVKLFTDESYLSDSMERLKQVGRGDLADDWIPFTKLSQGMKGKVLEPVLNRLDLLLGDDYLAQCIRTPNGLDLRKWINGGYGVICYVPKDELGEEATDTICAILIAKIWLATLWRKNRVKETPCGFVMDEPHQFLSSAAHWKSMVVESRKYRLKLCWLFHSWEQIPRDLAEIIKSAGPHYSLYPSSKKTFKDLAEEISPFTVDEALKIPTHHAINIWRSGGQVVPPFLAKMSLPPSEKKSTSQNA</sequence>
<dbReference type="SUPFAM" id="SSF52540">
    <property type="entry name" value="P-loop containing nucleoside triphosphate hydrolases"/>
    <property type="match status" value="1"/>
</dbReference>
<reference evidence="3" key="1">
    <citation type="journal article" date="2022" name="G3 (Bethesda)">
        <title>Unveiling the complete genome sequence of Alicyclobacillus acidoterrestris DSM 3922T, a taint-producing strain.</title>
        <authorList>
            <person name="Leonardo I.C."/>
            <person name="Barreto Crespo M.T."/>
            <person name="Gaspar F.B."/>
        </authorList>
    </citation>
    <scope>NUCLEOTIDE SEQUENCE [LARGE SCALE GENOMIC DNA]</scope>
    <source>
        <strain evidence="3">DSM 3922</strain>
    </source>
</reference>
<evidence type="ECO:0000313" key="2">
    <source>
        <dbReference type="EMBL" id="UNO48260.1"/>
    </source>
</evidence>
<dbReference type="AlphaFoldDB" id="A0A9E6ZPV9"/>
<protein>
    <recommendedName>
        <fullName evidence="4">ATP-binding protein</fullName>
    </recommendedName>
</protein>
<evidence type="ECO:0000313" key="3">
    <source>
        <dbReference type="Proteomes" id="UP000829401"/>
    </source>
</evidence>
<dbReference type="KEGG" id="aaco:K1I37_16510"/>
<dbReference type="OrthoDB" id="1749414at2"/>
<dbReference type="Gene3D" id="3.40.50.300">
    <property type="entry name" value="P-loop containing nucleotide triphosphate hydrolases"/>
    <property type="match status" value="1"/>
</dbReference>
<accession>A0A9E6ZPV9</accession>
<name>A0A9E6ZPV9_ALIAG</name>